<evidence type="ECO:0000313" key="3">
    <source>
        <dbReference type="Proteomes" id="UP000054630"/>
    </source>
</evidence>
<gene>
    <name evidence="2" type="ORF">T07_11959</name>
    <name evidence="1" type="ORF">T07_7443</name>
</gene>
<evidence type="ECO:0000313" key="2">
    <source>
        <dbReference type="EMBL" id="KRX16297.1"/>
    </source>
</evidence>
<dbReference type="EMBL" id="JYDL01000314">
    <property type="protein sequence ID" value="KRX12618.1"/>
    <property type="molecule type" value="Genomic_DNA"/>
</dbReference>
<accession>A0A0V0RP78</accession>
<dbReference type="AlphaFoldDB" id="A0A0V0RP78"/>
<keyword evidence="3" id="KW-1185">Reference proteome</keyword>
<name>A0A0V0RP78_9BILA</name>
<reference evidence="2 3" key="1">
    <citation type="submission" date="2015-01" db="EMBL/GenBank/DDBJ databases">
        <title>Evolution of Trichinella species and genotypes.</title>
        <authorList>
            <person name="Korhonen P.K."/>
            <person name="Edoardo P."/>
            <person name="Giuseppe L.R."/>
            <person name="Gasser R.B."/>
        </authorList>
    </citation>
    <scope>NUCLEOTIDE SEQUENCE [LARGE SCALE GENOMIC DNA]</scope>
    <source>
        <strain evidence="2">ISS37</strain>
    </source>
</reference>
<dbReference type="OrthoDB" id="5931498at2759"/>
<proteinExistence type="predicted"/>
<evidence type="ECO:0000313" key="1">
    <source>
        <dbReference type="EMBL" id="KRX12618.1"/>
    </source>
</evidence>
<dbReference type="EMBL" id="JYDL01000110">
    <property type="protein sequence ID" value="KRX16297.1"/>
    <property type="molecule type" value="Genomic_DNA"/>
</dbReference>
<comment type="caution">
    <text evidence="2">The sequence shown here is derived from an EMBL/GenBank/DDBJ whole genome shotgun (WGS) entry which is preliminary data.</text>
</comment>
<protein>
    <submittedName>
        <fullName evidence="2">Uncharacterized protein</fullName>
    </submittedName>
</protein>
<sequence length="243" mass="26490">MKRCEHNDSWECSVLPPARYLQPSAPAEVASTFRALRELLSTLAPSETKAAVQQGQTTAVSSDWATMMVPVRQGGQLSSNEEVCCGESQVVFGSAFTIVRGRSLILASISQSTVRSSSGSALLRPRSFVSATFTDLTSRSQYPPHHGALSVMNLHSIESSLNHLPVVVAEERLRGTSGQAEPLLSDRVIIWQGTAGPLPKEADSIPHAIKREVPLELLSFEARQRSFFFRGDPNGFELPEFPQ</sequence>
<dbReference type="Proteomes" id="UP000054630">
    <property type="component" value="Unassembled WGS sequence"/>
</dbReference>
<organism evidence="2 3">
    <name type="scientific">Trichinella nelsoni</name>
    <dbReference type="NCBI Taxonomy" id="6336"/>
    <lineage>
        <taxon>Eukaryota</taxon>
        <taxon>Metazoa</taxon>
        <taxon>Ecdysozoa</taxon>
        <taxon>Nematoda</taxon>
        <taxon>Enoplea</taxon>
        <taxon>Dorylaimia</taxon>
        <taxon>Trichinellida</taxon>
        <taxon>Trichinellidae</taxon>
        <taxon>Trichinella</taxon>
    </lineage>
</organism>